<proteinExistence type="predicted"/>
<dbReference type="RefSeq" id="WP_106515382.1">
    <property type="nucleotide sequence ID" value="NZ_PXYI01000009.1"/>
</dbReference>
<comment type="caution">
    <text evidence="3">The sequence shown here is derived from an EMBL/GenBank/DDBJ whole genome shotgun (WGS) entry which is preliminary data.</text>
</comment>
<gene>
    <name evidence="3" type="ORF">C7I55_23030</name>
</gene>
<protein>
    <recommendedName>
        <fullName evidence="2">DUF4440 domain-containing protein</fullName>
    </recommendedName>
</protein>
<sequence>MKGLAGIAIIVAIWSSIPGPATSAPAQDDAAKWRADLVAFADRFDRAQLAKDRAALEDMIADDLIFIDRSGARSGKEAFIEGWTRPRVHYDPVVLIDRIVVPLGADSGIVTAETTLGGISDGVRFTSRFRFADTFKRIRGRWQAVHIQVTGLPAPPAP</sequence>
<dbReference type="Gene3D" id="3.10.450.50">
    <property type="match status" value="1"/>
</dbReference>
<dbReference type="InterPro" id="IPR027843">
    <property type="entry name" value="DUF4440"/>
</dbReference>
<dbReference type="OrthoDB" id="129755at2"/>
<evidence type="ECO:0000259" key="2">
    <source>
        <dbReference type="Pfam" id="PF14534"/>
    </source>
</evidence>
<evidence type="ECO:0000313" key="3">
    <source>
        <dbReference type="EMBL" id="PSJ37391.1"/>
    </source>
</evidence>
<dbReference type="Proteomes" id="UP000241167">
    <property type="component" value="Unassembled WGS sequence"/>
</dbReference>
<keyword evidence="1" id="KW-0732">Signal</keyword>
<keyword evidence="4" id="KW-1185">Reference proteome</keyword>
<dbReference type="AlphaFoldDB" id="A0A2P7QHD8"/>
<organism evidence="3 4">
    <name type="scientific">Allosphingosinicella deserti</name>
    <dbReference type="NCBI Taxonomy" id="2116704"/>
    <lineage>
        <taxon>Bacteria</taxon>
        <taxon>Pseudomonadati</taxon>
        <taxon>Pseudomonadota</taxon>
        <taxon>Alphaproteobacteria</taxon>
        <taxon>Sphingomonadales</taxon>
        <taxon>Sphingomonadaceae</taxon>
        <taxon>Allosphingosinicella</taxon>
    </lineage>
</organism>
<name>A0A2P7QHD8_9SPHN</name>
<evidence type="ECO:0000256" key="1">
    <source>
        <dbReference type="SAM" id="SignalP"/>
    </source>
</evidence>
<accession>A0A2P7QHD8</accession>
<dbReference type="Pfam" id="PF14534">
    <property type="entry name" value="DUF4440"/>
    <property type="match status" value="1"/>
</dbReference>
<dbReference type="SUPFAM" id="SSF54427">
    <property type="entry name" value="NTF2-like"/>
    <property type="match status" value="1"/>
</dbReference>
<dbReference type="InterPro" id="IPR032710">
    <property type="entry name" value="NTF2-like_dom_sf"/>
</dbReference>
<reference evidence="3 4" key="1">
    <citation type="submission" date="2018-03" db="EMBL/GenBank/DDBJ databases">
        <title>The draft genome of Sphingosinicella sp. GL-C-18.</title>
        <authorList>
            <person name="Liu L."/>
            <person name="Li L."/>
            <person name="Liang L."/>
            <person name="Zhang X."/>
            <person name="Wang T."/>
        </authorList>
    </citation>
    <scope>NUCLEOTIDE SEQUENCE [LARGE SCALE GENOMIC DNA]</scope>
    <source>
        <strain evidence="3 4">GL-C-18</strain>
    </source>
</reference>
<evidence type="ECO:0000313" key="4">
    <source>
        <dbReference type="Proteomes" id="UP000241167"/>
    </source>
</evidence>
<feature type="domain" description="DUF4440" evidence="2">
    <location>
        <begin position="39"/>
        <end position="143"/>
    </location>
</feature>
<feature type="chain" id="PRO_5015113604" description="DUF4440 domain-containing protein" evidence="1">
    <location>
        <begin position="24"/>
        <end position="158"/>
    </location>
</feature>
<feature type="signal peptide" evidence="1">
    <location>
        <begin position="1"/>
        <end position="23"/>
    </location>
</feature>
<dbReference type="EMBL" id="PXYI01000009">
    <property type="protein sequence ID" value="PSJ37391.1"/>
    <property type="molecule type" value="Genomic_DNA"/>
</dbReference>